<reference evidence="2" key="1">
    <citation type="journal article" date="2020" name="Stud. Mycol.">
        <title>101 Dothideomycetes genomes: a test case for predicting lifestyles and emergence of pathogens.</title>
        <authorList>
            <person name="Haridas S."/>
            <person name="Albert R."/>
            <person name="Binder M."/>
            <person name="Bloem J."/>
            <person name="Labutti K."/>
            <person name="Salamov A."/>
            <person name="Andreopoulos B."/>
            <person name="Baker S."/>
            <person name="Barry K."/>
            <person name="Bills G."/>
            <person name="Bluhm B."/>
            <person name="Cannon C."/>
            <person name="Castanera R."/>
            <person name="Culley D."/>
            <person name="Daum C."/>
            <person name="Ezra D."/>
            <person name="Gonzalez J."/>
            <person name="Henrissat B."/>
            <person name="Kuo A."/>
            <person name="Liang C."/>
            <person name="Lipzen A."/>
            <person name="Lutzoni F."/>
            <person name="Magnuson J."/>
            <person name="Mondo S."/>
            <person name="Nolan M."/>
            <person name="Ohm R."/>
            <person name="Pangilinan J."/>
            <person name="Park H.-J."/>
            <person name="Ramirez L."/>
            <person name="Alfaro M."/>
            <person name="Sun H."/>
            <person name="Tritt A."/>
            <person name="Yoshinaga Y."/>
            <person name="Zwiers L.-H."/>
            <person name="Turgeon B."/>
            <person name="Goodwin S."/>
            <person name="Spatafora J."/>
            <person name="Crous P."/>
            <person name="Grigoriev I."/>
        </authorList>
    </citation>
    <scope>NUCLEOTIDE SEQUENCE</scope>
    <source>
        <strain evidence="2">SCOH1-5</strain>
    </source>
</reference>
<evidence type="ECO:0000259" key="1">
    <source>
        <dbReference type="Pfam" id="PF20150"/>
    </source>
</evidence>
<evidence type="ECO:0000313" key="3">
    <source>
        <dbReference type="Proteomes" id="UP000799539"/>
    </source>
</evidence>
<dbReference type="AlphaFoldDB" id="A0A6A6F6P9"/>
<dbReference type="Pfam" id="PF20150">
    <property type="entry name" value="2EXR"/>
    <property type="match status" value="1"/>
</dbReference>
<sequence length="244" mass="28240">MADTTVKTHFLTLPQEVRDSIYEFVYTDTAIQTKQTESGYTFTSTYKCLPPRLSAVCKQLRAEAEDRVFKQKFGELALPALRKRYFLPAWSYSRPRFGLNSSYWRIMVETPRSPTYSQVLIRAQVDVEELFSALSWQQLRTRMRHFRMTGVGRTKECARPIIFSTAMSPEEQAAIMSRVELCELLAEVSAQLHDSYYSEQRECSRHVMDLRNAVESLLEDVCGKRLRAIELLGRFALTPRAKLS</sequence>
<dbReference type="InterPro" id="IPR045518">
    <property type="entry name" value="2EXR"/>
</dbReference>
<proteinExistence type="predicted"/>
<feature type="domain" description="2EXR" evidence="1">
    <location>
        <begin position="8"/>
        <end position="88"/>
    </location>
</feature>
<dbReference type="OrthoDB" id="3641046at2759"/>
<protein>
    <recommendedName>
        <fullName evidence="1">2EXR domain-containing protein</fullName>
    </recommendedName>
</protein>
<evidence type="ECO:0000313" key="2">
    <source>
        <dbReference type="EMBL" id="KAF2209562.1"/>
    </source>
</evidence>
<dbReference type="EMBL" id="ML992686">
    <property type="protein sequence ID" value="KAF2209562.1"/>
    <property type="molecule type" value="Genomic_DNA"/>
</dbReference>
<dbReference type="Proteomes" id="UP000799539">
    <property type="component" value="Unassembled WGS sequence"/>
</dbReference>
<gene>
    <name evidence="2" type="ORF">CERZMDRAFT_100351</name>
</gene>
<accession>A0A6A6F6P9</accession>
<keyword evidence="3" id="KW-1185">Reference proteome</keyword>
<organism evidence="2 3">
    <name type="scientific">Cercospora zeae-maydis SCOH1-5</name>
    <dbReference type="NCBI Taxonomy" id="717836"/>
    <lineage>
        <taxon>Eukaryota</taxon>
        <taxon>Fungi</taxon>
        <taxon>Dikarya</taxon>
        <taxon>Ascomycota</taxon>
        <taxon>Pezizomycotina</taxon>
        <taxon>Dothideomycetes</taxon>
        <taxon>Dothideomycetidae</taxon>
        <taxon>Mycosphaerellales</taxon>
        <taxon>Mycosphaerellaceae</taxon>
        <taxon>Cercospora</taxon>
    </lineage>
</organism>
<name>A0A6A6F6P9_9PEZI</name>